<dbReference type="PANTHER" id="PTHR33406:SF13">
    <property type="entry name" value="MEMBRANE PROTEIN YDFJ"/>
    <property type="match status" value="1"/>
</dbReference>
<evidence type="ECO:0000313" key="7">
    <source>
        <dbReference type="Proteomes" id="UP000179145"/>
    </source>
</evidence>
<evidence type="ECO:0000256" key="3">
    <source>
        <dbReference type="ARBA" id="ARBA00022692"/>
    </source>
</evidence>
<accession>A0A1D8URK0</accession>
<dbReference type="Gene3D" id="1.20.1640.10">
    <property type="entry name" value="Multidrug efflux transporter AcrB transmembrane domain"/>
    <property type="match status" value="1"/>
</dbReference>
<keyword evidence="5" id="KW-0472">Membrane</keyword>
<keyword evidence="3" id="KW-0812">Transmembrane</keyword>
<evidence type="ECO:0000256" key="5">
    <source>
        <dbReference type="ARBA" id="ARBA00023136"/>
    </source>
</evidence>
<dbReference type="PANTHER" id="PTHR33406">
    <property type="entry name" value="MEMBRANE PROTEIN MJ1562-RELATED"/>
    <property type="match status" value="1"/>
</dbReference>
<gene>
    <name evidence="6" type="ORF">A0U89_02250</name>
</gene>
<keyword evidence="2" id="KW-1003">Cell membrane</keyword>
<dbReference type="RefSeq" id="WP_070401956.1">
    <property type="nucleotide sequence ID" value="NZ_BJVW01000013.1"/>
</dbReference>
<dbReference type="eggNOG" id="COG4258">
    <property type="taxonomic scope" value="Bacteria"/>
</dbReference>
<organism evidence="6 7">
    <name type="scientific">Kozakia baliensis</name>
    <dbReference type="NCBI Taxonomy" id="153496"/>
    <lineage>
        <taxon>Bacteria</taxon>
        <taxon>Pseudomonadati</taxon>
        <taxon>Pseudomonadota</taxon>
        <taxon>Alphaproteobacteria</taxon>
        <taxon>Acetobacterales</taxon>
        <taxon>Acetobacteraceae</taxon>
        <taxon>Kozakia</taxon>
    </lineage>
</organism>
<dbReference type="InterPro" id="IPR004869">
    <property type="entry name" value="MMPL_dom"/>
</dbReference>
<proteinExistence type="predicted"/>
<comment type="subcellular location">
    <subcellularLocation>
        <location evidence="1">Cell membrane</location>
        <topology evidence="1">Multi-pass membrane protein</topology>
    </subcellularLocation>
</comment>
<protein>
    <submittedName>
        <fullName evidence="6">Uncharacterized protein</fullName>
    </submittedName>
</protein>
<dbReference type="GO" id="GO:0005886">
    <property type="term" value="C:plasma membrane"/>
    <property type="evidence" value="ECO:0007669"/>
    <property type="project" value="UniProtKB-SubCell"/>
</dbReference>
<evidence type="ECO:0000313" key="6">
    <source>
        <dbReference type="EMBL" id="AOX16137.1"/>
    </source>
</evidence>
<dbReference type="Proteomes" id="UP000179145">
    <property type="component" value="Chromosome"/>
</dbReference>
<reference evidence="6 7" key="1">
    <citation type="journal article" date="2016" name="Microb. Cell Fact.">
        <title>Dissection of exopolysaccharide biosynthesis in Kozakia baliensis.</title>
        <authorList>
            <person name="Brandt J.U."/>
            <person name="Jakob F."/>
            <person name="Behr J."/>
            <person name="Geissler A.J."/>
            <person name="Vogel R.F."/>
        </authorList>
    </citation>
    <scope>NUCLEOTIDE SEQUENCE [LARGE SCALE GENOMIC DNA]</scope>
    <source>
        <strain evidence="6 7">DSM 14400</strain>
    </source>
</reference>
<evidence type="ECO:0000256" key="4">
    <source>
        <dbReference type="ARBA" id="ARBA00022989"/>
    </source>
</evidence>
<dbReference type="InterPro" id="IPR050545">
    <property type="entry name" value="Mycobact_MmpL"/>
</dbReference>
<evidence type="ECO:0000256" key="1">
    <source>
        <dbReference type="ARBA" id="ARBA00004651"/>
    </source>
</evidence>
<evidence type="ECO:0000256" key="2">
    <source>
        <dbReference type="ARBA" id="ARBA00022475"/>
    </source>
</evidence>
<dbReference type="SUPFAM" id="SSF82866">
    <property type="entry name" value="Multidrug efflux transporter AcrB transmembrane domain"/>
    <property type="match status" value="2"/>
</dbReference>
<keyword evidence="7" id="KW-1185">Reference proteome</keyword>
<dbReference type="AlphaFoldDB" id="A0A1D8URK0"/>
<sequence>MKRRLGPLALALLLSATLAALVFSFVPLRMDMAGFLPAGRDNASRFLLHELQSGLGASIVLVGVENAPEAQLAQISRAMRAELVQKGDFSVVLNGQENDLRDVDLLKKYRYLLAPSAHTRDFSAQALSVDFADVLDALESSAEPLAQEVALRDPTGALLDTLHAMEPAQHAQSRHGVWFAPERPRALMMLRIRQPGMDLNAQKHIRDEVEAAFQRAHPGDARLLLTGPAIFATESAQTMRHDIELISACSTMLVLAVLLWRFRSLWVLAAIFVPFLLSLSIAMLSVRLVFGWVHGIAFGFGMTMLGISLDYPVLLIGHREAGEGPEIVLKRIGPSLRMAVLTATLGLTGMVFCGLPGLAQLGLFSAVGLLTAAGTTLWLMPRLVSSADLAPAVGGASLRLLRWEAWRNRRGWCALPVLLAATMLFLHPPSLERSAASLNPVPHSRFAMDQELRHELGAPETGYVMVVKGTDPENVLRHEEALLPKLEQLRQNGAIGPVQAAASWLPSAALQQARMEALPSLVELRSAIAQAQTGLPFRAEAFDPFIADVAASQALSPLRLENLANTALGLRLQTVLLMRDGAWCGLILPENIHDPAALSRTFTQEPGVMVLDLHNAVSHITARHTLLALRWMAVGIGLAVLLLAVGLRDARRLGRVLRAVAAVGVVLLAILMGRSGGISVVHVVALQFVLGVALDYALFFARPQVDAAERTRTLRTLLTCNTMTVLTFGLLATCHTPLLRDIGFTVATGAFLALIFSFMLSGPRTKLPL</sequence>
<dbReference type="STRING" id="153496.A0U89_02250"/>
<dbReference type="KEGG" id="kba:A0U89_02250"/>
<name>A0A1D8URK0_9PROT</name>
<dbReference type="Pfam" id="PF03176">
    <property type="entry name" value="MMPL"/>
    <property type="match status" value="1"/>
</dbReference>
<keyword evidence="4" id="KW-1133">Transmembrane helix</keyword>
<dbReference type="EMBL" id="CP014674">
    <property type="protein sequence ID" value="AOX16137.1"/>
    <property type="molecule type" value="Genomic_DNA"/>
</dbReference>